<organism evidence="2 3">
    <name type="scientific">Rosa chinensis</name>
    <name type="common">China rose</name>
    <dbReference type="NCBI Taxonomy" id="74649"/>
    <lineage>
        <taxon>Eukaryota</taxon>
        <taxon>Viridiplantae</taxon>
        <taxon>Streptophyta</taxon>
        <taxon>Embryophyta</taxon>
        <taxon>Tracheophyta</taxon>
        <taxon>Spermatophyta</taxon>
        <taxon>Magnoliopsida</taxon>
        <taxon>eudicotyledons</taxon>
        <taxon>Gunneridae</taxon>
        <taxon>Pentapetalae</taxon>
        <taxon>rosids</taxon>
        <taxon>fabids</taxon>
        <taxon>Rosales</taxon>
        <taxon>Rosaceae</taxon>
        <taxon>Rosoideae</taxon>
        <taxon>Rosoideae incertae sedis</taxon>
        <taxon>Rosa</taxon>
    </lineage>
</organism>
<dbReference type="Gramene" id="PRQ19135">
    <property type="protein sequence ID" value="PRQ19135"/>
    <property type="gene ID" value="RchiOBHm_Chr7g0213821"/>
</dbReference>
<keyword evidence="3" id="KW-1185">Reference proteome</keyword>
<accession>A0A2P6PB33</accession>
<dbReference type="Proteomes" id="UP000238479">
    <property type="component" value="Chromosome 7"/>
</dbReference>
<proteinExistence type="predicted"/>
<keyword evidence="1" id="KW-0472">Membrane</keyword>
<name>A0A2P6PB33_ROSCH</name>
<dbReference type="EMBL" id="PDCK01000045">
    <property type="protein sequence ID" value="PRQ19135.1"/>
    <property type="molecule type" value="Genomic_DNA"/>
</dbReference>
<sequence length="95" mass="11007">MQVAIERTIIGLKPPRPTLLLSPLLPQFSALLLPFLFGLLTVLWCWSPDLDISPPLDFFFLLQSCKPSLSIIKNDRGERERKRLCFFALHEEIER</sequence>
<evidence type="ECO:0000313" key="2">
    <source>
        <dbReference type="EMBL" id="PRQ19135.1"/>
    </source>
</evidence>
<evidence type="ECO:0000256" key="1">
    <source>
        <dbReference type="SAM" id="Phobius"/>
    </source>
</evidence>
<gene>
    <name evidence="2" type="ORF">RchiOBHm_Chr7g0213821</name>
</gene>
<reference evidence="2 3" key="1">
    <citation type="journal article" date="2018" name="Nat. Genet.">
        <title>The Rosa genome provides new insights in the design of modern roses.</title>
        <authorList>
            <person name="Bendahmane M."/>
        </authorList>
    </citation>
    <scope>NUCLEOTIDE SEQUENCE [LARGE SCALE GENOMIC DNA]</scope>
    <source>
        <strain evidence="3">cv. Old Blush</strain>
    </source>
</reference>
<dbReference type="AlphaFoldDB" id="A0A2P6PB33"/>
<comment type="caution">
    <text evidence="2">The sequence shown here is derived from an EMBL/GenBank/DDBJ whole genome shotgun (WGS) entry which is preliminary data.</text>
</comment>
<keyword evidence="1" id="KW-0812">Transmembrane</keyword>
<feature type="transmembrane region" description="Helical" evidence="1">
    <location>
        <begin position="24"/>
        <end position="46"/>
    </location>
</feature>
<protein>
    <submittedName>
        <fullName evidence="2">Uncharacterized protein</fullName>
    </submittedName>
</protein>
<evidence type="ECO:0000313" key="3">
    <source>
        <dbReference type="Proteomes" id="UP000238479"/>
    </source>
</evidence>
<keyword evidence="1" id="KW-1133">Transmembrane helix</keyword>